<evidence type="ECO:0000256" key="3">
    <source>
        <dbReference type="ARBA" id="ARBA00022679"/>
    </source>
</evidence>
<dbReference type="PANTHER" id="PTHR42786">
    <property type="entry name" value="TRNA/RRNA METHYLTRANSFERASE"/>
    <property type="match status" value="1"/>
</dbReference>
<dbReference type="EMBL" id="CP096115">
    <property type="protein sequence ID" value="UUX92689.1"/>
    <property type="molecule type" value="Genomic_DNA"/>
</dbReference>
<dbReference type="Gene3D" id="3.40.1280.10">
    <property type="match status" value="1"/>
</dbReference>
<dbReference type="InterPro" id="IPR001537">
    <property type="entry name" value="SpoU_MeTrfase"/>
</dbReference>
<gene>
    <name evidence="6" type="ORF">L6E24_00750</name>
</gene>
<dbReference type="Proteomes" id="UP001060368">
    <property type="component" value="Chromosome"/>
</dbReference>
<dbReference type="NCBIfam" id="TIGR00050">
    <property type="entry name" value="rRNA_methyl_1"/>
    <property type="match status" value="1"/>
</dbReference>
<evidence type="ECO:0000256" key="4">
    <source>
        <dbReference type="ARBA" id="ARBA00022691"/>
    </source>
</evidence>
<dbReference type="InterPro" id="IPR004384">
    <property type="entry name" value="RNA_MeTrfase_TrmJ/LasT"/>
</dbReference>
<dbReference type="RefSeq" id="WP_257742833.1">
    <property type="nucleotide sequence ID" value="NZ_CP096115.1"/>
</dbReference>
<dbReference type="GO" id="GO:0002128">
    <property type="term" value="P:tRNA nucleoside ribose methylation"/>
    <property type="evidence" value="ECO:0007669"/>
    <property type="project" value="TreeGrafter"/>
</dbReference>
<comment type="similarity">
    <text evidence="1">Belongs to the class IV-like SAM-binding methyltransferase superfamily. RNA methyltransferase TrmH family.</text>
</comment>
<keyword evidence="4" id="KW-0949">S-adenosyl-L-methionine</keyword>
<keyword evidence="3" id="KW-0808">Transferase</keyword>
<dbReference type="AlphaFoldDB" id="A0A9E7PM27"/>
<protein>
    <submittedName>
        <fullName evidence="6">RNA methyltransferase</fullName>
    </submittedName>
</protein>
<dbReference type="InterPro" id="IPR029026">
    <property type="entry name" value="tRNA_m1G_MTases_N"/>
</dbReference>
<dbReference type="CDD" id="cd18093">
    <property type="entry name" value="SpoU-like_TrmJ"/>
    <property type="match status" value="1"/>
</dbReference>
<organism evidence="6 7">
    <name type="scientific">Methanoplanus endosymbiosus</name>
    <dbReference type="NCBI Taxonomy" id="33865"/>
    <lineage>
        <taxon>Archaea</taxon>
        <taxon>Methanobacteriati</taxon>
        <taxon>Methanobacteriota</taxon>
        <taxon>Stenosarchaea group</taxon>
        <taxon>Methanomicrobia</taxon>
        <taxon>Methanomicrobiales</taxon>
        <taxon>Methanomicrobiaceae</taxon>
        <taxon>Methanoplanus</taxon>
    </lineage>
</organism>
<dbReference type="Pfam" id="PF00588">
    <property type="entry name" value="SpoU_methylase"/>
    <property type="match status" value="1"/>
</dbReference>
<keyword evidence="2 6" id="KW-0489">Methyltransferase</keyword>
<evidence type="ECO:0000313" key="6">
    <source>
        <dbReference type="EMBL" id="UUX92689.1"/>
    </source>
</evidence>
<dbReference type="GO" id="GO:0005829">
    <property type="term" value="C:cytosol"/>
    <property type="evidence" value="ECO:0007669"/>
    <property type="project" value="TreeGrafter"/>
</dbReference>
<dbReference type="PIRSF" id="PIRSF004808">
    <property type="entry name" value="LasT"/>
    <property type="match status" value="1"/>
</dbReference>
<dbReference type="GO" id="GO:0008173">
    <property type="term" value="F:RNA methyltransferase activity"/>
    <property type="evidence" value="ECO:0007669"/>
    <property type="project" value="InterPro"/>
</dbReference>
<evidence type="ECO:0000256" key="1">
    <source>
        <dbReference type="ARBA" id="ARBA00007228"/>
    </source>
</evidence>
<dbReference type="GeneID" id="74306179"/>
<accession>A0A9E7PM27</accession>
<feature type="domain" description="tRNA/rRNA methyltransferase SpoU type" evidence="5">
    <location>
        <begin position="4"/>
        <end position="155"/>
    </location>
</feature>
<proteinExistence type="inferred from homology"/>
<sequence>MPEIEIVLLEPIYEGNIGFAARVMKNFGFLNLTLINPPPIGDEAIARSSHARDVLDNARYAESLDEIIENSNMLIATTGGLSRTVSTSMRMPYYSPGEIRDIIGDIKGRVSIIFGRENWGLSNEEVRRCDVICTIPSSYKYPIVNISHAVGIIAYELAGIEKEEFPLATRIEMDSFYDHFDHFLDVIGHPDHKMENTSTMIRRIFGRTKLTTREVSTLHGLLRRAEWHISSDEEDVMF</sequence>
<dbReference type="PANTHER" id="PTHR42786:SF2">
    <property type="entry name" value="TRNA (CYTIDINE_URIDINE-2'-O-)-METHYLTRANSFERASE TRMJ"/>
    <property type="match status" value="1"/>
</dbReference>
<dbReference type="Gene3D" id="1.10.8.590">
    <property type="match status" value="1"/>
</dbReference>
<evidence type="ECO:0000256" key="2">
    <source>
        <dbReference type="ARBA" id="ARBA00022603"/>
    </source>
</evidence>
<dbReference type="KEGG" id="mend:L6E24_00750"/>
<keyword evidence="7" id="KW-1185">Reference proteome</keyword>
<dbReference type="GO" id="GO:0003723">
    <property type="term" value="F:RNA binding"/>
    <property type="evidence" value="ECO:0007669"/>
    <property type="project" value="InterPro"/>
</dbReference>
<reference evidence="6" key="1">
    <citation type="submission" date="2022-04" db="EMBL/GenBank/DDBJ databases">
        <title>Complete genome of Methanoplanus endosymbiosus DSM 3599.</title>
        <authorList>
            <person name="Chen S.-C."/>
            <person name="You Y.-T."/>
            <person name="Zhou Y.-Z."/>
            <person name="Lai M.-C."/>
        </authorList>
    </citation>
    <scope>NUCLEOTIDE SEQUENCE</scope>
    <source>
        <strain evidence="6">DSM 3599</strain>
    </source>
</reference>
<dbReference type="InterPro" id="IPR029028">
    <property type="entry name" value="Alpha/beta_knot_MTases"/>
</dbReference>
<dbReference type="SUPFAM" id="SSF75217">
    <property type="entry name" value="alpha/beta knot"/>
    <property type="match status" value="1"/>
</dbReference>
<evidence type="ECO:0000259" key="5">
    <source>
        <dbReference type="Pfam" id="PF00588"/>
    </source>
</evidence>
<name>A0A9E7PM27_9EURY</name>
<evidence type="ECO:0000313" key="7">
    <source>
        <dbReference type="Proteomes" id="UP001060368"/>
    </source>
</evidence>